<sequence length="229" mass="24516">MLRIGCFIAACAFATLTIALLPGYAVSACQPPRQVTEATPDQVRAFFNSKHAKVVTFLGYSGAGYEDADAILGRADAALKDLDPKHWIVNIGATEEGIGAVYEIAKQRGFTTSGIVSTQARDEKVALSPCVDFVFYVEDATWGGYLRDEKTLSPTSMAMVAVSDIMIAIGGGAVARDEVLEARRLGKKMEFIPADMNHRVAREKAARQGQPEPTDFRGAADAALRSGTP</sequence>
<dbReference type="EMBL" id="JACCPJ010000015">
    <property type="protein sequence ID" value="NZD66188.1"/>
    <property type="molecule type" value="Genomic_DNA"/>
</dbReference>
<protein>
    <submittedName>
        <fullName evidence="3">Uncharacterized protein</fullName>
    </submittedName>
</protein>
<dbReference type="RefSeq" id="WP_180697390.1">
    <property type="nucleotide sequence ID" value="NZ_JACCPJ010000015.1"/>
</dbReference>
<accession>A0A7Z0ZW69</accession>
<evidence type="ECO:0000313" key="4">
    <source>
        <dbReference type="Proteomes" id="UP000532162"/>
    </source>
</evidence>
<gene>
    <name evidence="3" type="ORF">HX900_34640</name>
</gene>
<evidence type="ECO:0000256" key="2">
    <source>
        <dbReference type="SAM" id="SignalP"/>
    </source>
</evidence>
<feature type="signal peptide" evidence="2">
    <location>
        <begin position="1"/>
        <end position="27"/>
    </location>
</feature>
<keyword evidence="2" id="KW-0732">Signal</keyword>
<proteinExistence type="predicted"/>
<name>A0A7Z0ZW69_9HYPH</name>
<dbReference type="PROSITE" id="PS51257">
    <property type="entry name" value="PROKAR_LIPOPROTEIN"/>
    <property type="match status" value="1"/>
</dbReference>
<evidence type="ECO:0000313" key="3">
    <source>
        <dbReference type="EMBL" id="NZD66188.1"/>
    </source>
</evidence>
<feature type="chain" id="PRO_5031191320" evidence="2">
    <location>
        <begin position="28"/>
        <end position="229"/>
    </location>
</feature>
<organism evidence="3 4">
    <name type="scientific">Rhizobium changzhiense</name>
    <dbReference type="NCBI Taxonomy" id="2692317"/>
    <lineage>
        <taxon>Bacteria</taxon>
        <taxon>Pseudomonadati</taxon>
        <taxon>Pseudomonadota</taxon>
        <taxon>Alphaproteobacteria</taxon>
        <taxon>Hyphomicrobiales</taxon>
        <taxon>Rhizobiaceae</taxon>
        <taxon>Rhizobium/Agrobacterium group</taxon>
        <taxon>Rhizobium</taxon>
    </lineage>
</organism>
<feature type="region of interest" description="Disordered" evidence="1">
    <location>
        <begin position="203"/>
        <end position="229"/>
    </location>
</feature>
<comment type="caution">
    <text evidence="3">The sequence shown here is derived from an EMBL/GenBank/DDBJ whole genome shotgun (WGS) entry which is preliminary data.</text>
</comment>
<reference evidence="3 4" key="1">
    <citation type="submission" date="2020-07" db="EMBL/GenBank/DDBJ databases">
        <authorList>
            <person name="Sun Q."/>
        </authorList>
    </citation>
    <scope>NUCLEOTIDE SEQUENCE [LARGE SCALE GENOMIC DNA]</scope>
    <source>
        <strain evidence="3 4">WYCCWR 11290</strain>
    </source>
</reference>
<dbReference type="AlphaFoldDB" id="A0A7Z0ZW69"/>
<dbReference type="Proteomes" id="UP000532162">
    <property type="component" value="Unassembled WGS sequence"/>
</dbReference>
<evidence type="ECO:0000256" key="1">
    <source>
        <dbReference type="SAM" id="MobiDB-lite"/>
    </source>
</evidence>